<dbReference type="PANTHER" id="PTHR25466">
    <property type="entry name" value="T-LYMPHOCYTE ACTIVATION ANTIGEN"/>
    <property type="match status" value="1"/>
</dbReference>
<keyword evidence="8" id="KW-0675">Receptor</keyword>
<dbReference type="GO" id="GO:0009897">
    <property type="term" value="C:external side of plasma membrane"/>
    <property type="evidence" value="ECO:0007669"/>
    <property type="project" value="TreeGrafter"/>
</dbReference>
<feature type="domain" description="Ig-like" evidence="12">
    <location>
        <begin position="131"/>
        <end position="204"/>
    </location>
</feature>
<comment type="caution">
    <text evidence="13">The sequence shown here is derived from an EMBL/GenBank/DDBJ whole genome shotgun (WGS) entry which is preliminary data.</text>
</comment>
<dbReference type="InterPro" id="IPR003598">
    <property type="entry name" value="Ig_sub2"/>
</dbReference>
<dbReference type="GO" id="GO:0042130">
    <property type="term" value="P:negative regulation of T cell proliferation"/>
    <property type="evidence" value="ECO:0007669"/>
    <property type="project" value="TreeGrafter"/>
</dbReference>
<dbReference type="EMBL" id="QBIY01011822">
    <property type="protein sequence ID" value="RXN28896.1"/>
    <property type="molecule type" value="Genomic_DNA"/>
</dbReference>
<feature type="transmembrane region" description="Helical" evidence="11">
    <location>
        <begin position="370"/>
        <end position="391"/>
    </location>
</feature>
<dbReference type="GO" id="GO:0034220">
    <property type="term" value="P:monoatomic ion transmembrane transport"/>
    <property type="evidence" value="ECO:0007669"/>
    <property type="project" value="UniProtKB-KW"/>
</dbReference>
<dbReference type="Gene3D" id="2.60.40.10">
    <property type="entry name" value="Immunoglobulins"/>
    <property type="match status" value="3"/>
</dbReference>
<dbReference type="InterPro" id="IPR003599">
    <property type="entry name" value="Ig_sub"/>
</dbReference>
<dbReference type="InterPro" id="IPR007110">
    <property type="entry name" value="Ig-like_dom"/>
</dbReference>
<dbReference type="GO" id="GO:0071222">
    <property type="term" value="P:cellular response to lipopolysaccharide"/>
    <property type="evidence" value="ECO:0007669"/>
    <property type="project" value="TreeGrafter"/>
</dbReference>
<keyword evidence="13" id="KW-0813">Transport</keyword>
<reference evidence="13 14" key="1">
    <citation type="submission" date="2018-03" db="EMBL/GenBank/DDBJ databases">
        <title>Draft genome sequence of Rohu Carp (Labeo rohita).</title>
        <authorList>
            <person name="Das P."/>
            <person name="Kushwaha B."/>
            <person name="Joshi C.G."/>
            <person name="Kumar D."/>
            <person name="Nagpure N.S."/>
            <person name="Sahoo L."/>
            <person name="Das S.P."/>
            <person name="Bit A."/>
            <person name="Patnaik S."/>
            <person name="Meher P.K."/>
            <person name="Jayasankar P."/>
            <person name="Koringa P.G."/>
            <person name="Patel N.V."/>
            <person name="Hinsu A.T."/>
            <person name="Kumar R."/>
            <person name="Pandey M."/>
            <person name="Agarwal S."/>
            <person name="Srivastava S."/>
            <person name="Singh M."/>
            <person name="Iquebal M.A."/>
            <person name="Jaiswal S."/>
            <person name="Angadi U.B."/>
            <person name="Kumar N."/>
            <person name="Raza M."/>
            <person name="Shah T.M."/>
            <person name="Rai A."/>
            <person name="Jena J.K."/>
        </authorList>
    </citation>
    <scope>NUCLEOTIDE SEQUENCE [LARGE SCALE GENOMIC DNA]</scope>
    <source>
        <strain evidence="13">DASCIFA01</strain>
        <tissue evidence="13">Testis</tissue>
    </source>
</reference>
<keyword evidence="14" id="KW-1185">Reference proteome</keyword>
<keyword evidence="13" id="KW-0406">Ion transport</keyword>
<evidence type="ECO:0000256" key="9">
    <source>
        <dbReference type="ARBA" id="ARBA00023180"/>
    </source>
</evidence>
<accession>A0A498NCU1</accession>
<dbReference type="PROSITE" id="PS50835">
    <property type="entry name" value="IG_LIKE"/>
    <property type="match status" value="3"/>
</dbReference>
<evidence type="ECO:0000256" key="3">
    <source>
        <dbReference type="ARBA" id="ARBA00022692"/>
    </source>
</evidence>
<evidence type="ECO:0000256" key="4">
    <source>
        <dbReference type="ARBA" id="ARBA00022729"/>
    </source>
</evidence>
<evidence type="ECO:0000256" key="7">
    <source>
        <dbReference type="ARBA" id="ARBA00023157"/>
    </source>
</evidence>
<dbReference type="InterPro" id="IPR051713">
    <property type="entry name" value="T-cell_Activation_Regulation"/>
</dbReference>
<dbReference type="AlphaFoldDB" id="A0A498NCU1"/>
<dbReference type="GO" id="GO:0031295">
    <property type="term" value="P:T cell costimulation"/>
    <property type="evidence" value="ECO:0007669"/>
    <property type="project" value="TreeGrafter"/>
</dbReference>
<keyword evidence="9" id="KW-0325">Glycoprotein</keyword>
<evidence type="ECO:0000256" key="10">
    <source>
        <dbReference type="ARBA" id="ARBA00023319"/>
    </source>
</evidence>
<dbReference type="SUPFAM" id="SSF48726">
    <property type="entry name" value="Immunoglobulin"/>
    <property type="match status" value="3"/>
</dbReference>
<dbReference type="InterPro" id="IPR036179">
    <property type="entry name" value="Ig-like_dom_sf"/>
</dbReference>
<evidence type="ECO:0000256" key="11">
    <source>
        <dbReference type="SAM" id="Phobius"/>
    </source>
</evidence>
<protein>
    <submittedName>
        <fullName evidence="13">Sodium channel subunit beta-2-like protein</fullName>
    </submittedName>
</protein>
<keyword evidence="13" id="KW-0407">Ion channel</keyword>
<keyword evidence="2" id="KW-1003">Cell membrane</keyword>
<dbReference type="Proteomes" id="UP000290572">
    <property type="component" value="Unassembled WGS sequence"/>
</dbReference>
<keyword evidence="6 11" id="KW-0472">Membrane</keyword>
<gene>
    <name evidence="13" type="ORF">ROHU_018625</name>
</gene>
<evidence type="ECO:0000313" key="14">
    <source>
        <dbReference type="Proteomes" id="UP000290572"/>
    </source>
</evidence>
<dbReference type="GO" id="GO:0007166">
    <property type="term" value="P:cell surface receptor signaling pathway"/>
    <property type="evidence" value="ECO:0007669"/>
    <property type="project" value="TreeGrafter"/>
</dbReference>
<keyword evidence="3 11" id="KW-0812">Transmembrane</keyword>
<keyword evidence="5 11" id="KW-1133">Transmembrane helix</keyword>
<sequence>MKQRHLVDGSAVAQMKKTGFIGQDVLLSCNCSNDLNELVWQKDETIVNFHLTDKSLINDSYKNRTQLFLNNEKRNCSLLIRNISSEDAGVYICHALASLRTGVWSRKTSEVFLTVVDGSAVAQMKKTGFTGQDVLLSCNCSNEHDELVWQKDERIVNAHSEDKTNIDDSYKDRTQLFLNNEKRNCSLLIRNISSEDAGVYTCHALVKDQKKMWARKSSEVILTGQTMKILTFLTLLLITSSSAVGQTVQSNQTGFVGQDVLLPCNCSDDLNELVWQKDETIVNLHPTDKSLINDSYKDRTQLFLNNEKRNCSLLIRNISSEDAGVYTCHDLARVQNMWLRKSSNVILTVSENEKDPEKYTDTESVSPVSVGVPICVLALLLVVGLLLTIMIRRRHRTSQNTGSEEPMLEKV</sequence>
<dbReference type="PANTHER" id="PTHR25466:SF14">
    <property type="entry name" value="BUTYROPHILIN SUBFAMILY 2 MEMBER A2-LIKE-RELATED"/>
    <property type="match status" value="1"/>
</dbReference>
<evidence type="ECO:0000313" key="13">
    <source>
        <dbReference type="EMBL" id="RXN28896.1"/>
    </source>
</evidence>
<proteinExistence type="predicted"/>
<feature type="domain" description="Ig-like" evidence="12">
    <location>
        <begin position="257"/>
        <end position="328"/>
    </location>
</feature>
<name>A0A498NCU1_LABRO</name>
<keyword evidence="7" id="KW-1015">Disulfide bond</keyword>
<evidence type="ECO:0000256" key="1">
    <source>
        <dbReference type="ARBA" id="ARBA00004251"/>
    </source>
</evidence>
<evidence type="ECO:0000256" key="2">
    <source>
        <dbReference type="ARBA" id="ARBA00022475"/>
    </source>
</evidence>
<dbReference type="GO" id="GO:0042102">
    <property type="term" value="P:positive regulation of T cell proliferation"/>
    <property type="evidence" value="ECO:0007669"/>
    <property type="project" value="TreeGrafter"/>
</dbReference>
<feature type="domain" description="Ig-like" evidence="12">
    <location>
        <begin position="22"/>
        <end position="95"/>
    </location>
</feature>
<evidence type="ECO:0000256" key="6">
    <source>
        <dbReference type="ARBA" id="ARBA00023136"/>
    </source>
</evidence>
<dbReference type="GO" id="GO:0006955">
    <property type="term" value="P:immune response"/>
    <property type="evidence" value="ECO:0007669"/>
    <property type="project" value="TreeGrafter"/>
</dbReference>
<keyword evidence="10" id="KW-0393">Immunoglobulin domain</keyword>
<dbReference type="SMART" id="SM00409">
    <property type="entry name" value="IG"/>
    <property type="match status" value="3"/>
</dbReference>
<dbReference type="Pfam" id="PF07686">
    <property type="entry name" value="V-set"/>
    <property type="match status" value="3"/>
</dbReference>
<dbReference type="SMART" id="SM00408">
    <property type="entry name" value="IGc2"/>
    <property type="match status" value="3"/>
</dbReference>
<evidence type="ECO:0000259" key="12">
    <source>
        <dbReference type="PROSITE" id="PS50835"/>
    </source>
</evidence>
<comment type="subcellular location">
    <subcellularLocation>
        <location evidence="1">Cell membrane</location>
        <topology evidence="1">Single-pass type I membrane protein</topology>
    </subcellularLocation>
</comment>
<dbReference type="InterPro" id="IPR013783">
    <property type="entry name" value="Ig-like_fold"/>
</dbReference>
<evidence type="ECO:0000256" key="8">
    <source>
        <dbReference type="ARBA" id="ARBA00023170"/>
    </source>
</evidence>
<evidence type="ECO:0000256" key="5">
    <source>
        <dbReference type="ARBA" id="ARBA00022989"/>
    </source>
</evidence>
<dbReference type="SMART" id="SM00406">
    <property type="entry name" value="IGv"/>
    <property type="match status" value="3"/>
</dbReference>
<organism evidence="13 14">
    <name type="scientific">Labeo rohita</name>
    <name type="common">Indian major carp</name>
    <name type="synonym">Cyprinus rohita</name>
    <dbReference type="NCBI Taxonomy" id="84645"/>
    <lineage>
        <taxon>Eukaryota</taxon>
        <taxon>Metazoa</taxon>
        <taxon>Chordata</taxon>
        <taxon>Craniata</taxon>
        <taxon>Vertebrata</taxon>
        <taxon>Euteleostomi</taxon>
        <taxon>Actinopterygii</taxon>
        <taxon>Neopterygii</taxon>
        <taxon>Teleostei</taxon>
        <taxon>Ostariophysi</taxon>
        <taxon>Cypriniformes</taxon>
        <taxon>Cyprinidae</taxon>
        <taxon>Labeoninae</taxon>
        <taxon>Labeonini</taxon>
        <taxon>Labeo</taxon>
    </lineage>
</organism>
<keyword evidence="4" id="KW-0732">Signal</keyword>
<dbReference type="InterPro" id="IPR013106">
    <property type="entry name" value="Ig_V-set"/>
</dbReference>